<dbReference type="CDD" id="cd00383">
    <property type="entry name" value="trans_reg_C"/>
    <property type="match status" value="1"/>
</dbReference>
<dbReference type="AlphaFoldDB" id="A0A1J0AC37"/>
<dbReference type="PANTHER" id="PTHR48111:SF68">
    <property type="entry name" value="OMPR SUBFAMILY"/>
    <property type="match status" value="1"/>
</dbReference>
<name>A0A1J0AC37_9CYAN</name>
<dbReference type="InterPro" id="IPR016032">
    <property type="entry name" value="Sig_transdc_resp-reg_C-effctor"/>
</dbReference>
<dbReference type="InterPro" id="IPR036388">
    <property type="entry name" value="WH-like_DNA-bd_sf"/>
</dbReference>
<dbReference type="SUPFAM" id="SSF46894">
    <property type="entry name" value="C-terminal effector domain of the bipartite response regulators"/>
    <property type="match status" value="1"/>
</dbReference>
<keyword evidence="2" id="KW-0597">Phosphoprotein</keyword>
<keyword evidence="1 3" id="KW-0238">DNA-binding</keyword>
<dbReference type="PROSITE" id="PS51755">
    <property type="entry name" value="OMPR_PHOB"/>
    <property type="match status" value="1"/>
</dbReference>
<dbReference type="Pfam" id="PF00486">
    <property type="entry name" value="Trans_reg_C"/>
    <property type="match status" value="1"/>
</dbReference>
<evidence type="ECO:0000256" key="3">
    <source>
        <dbReference type="PROSITE-ProRule" id="PRU01091"/>
    </source>
</evidence>
<dbReference type="InterPro" id="IPR011006">
    <property type="entry name" value="CheY-like_superfamily"/>
</dbReference>
<dbReference type="GO" id="GO:0005829">
    <property type="term" value="C:cytosol"/>
    <property type="evidence" value="ECO:0007669"/>
    <property type="project" value="TreeGrafter"/>
</dbReference>
<reference evidence="6 7" key="1">
    <citation type="submission" date="2016-10" db="EMBL/GenBank/DDBJ databases">
        <title>Description of Gloeomargarita lithophora gen. nov., sp. nov., a thylakoid-bearing basal-branching cyanobacterium with intracellular carbonates, and proposal for Gloeomargaritales ord. nov.</title>
        <authorList>
            <person name="Moreira D."/>
            <person name="Tavera R."/>
            <person name="Benzerara K."/>
            <person name="Skouri-Panet F."/>
            <person name="Couradeau E."/>
            <person name="Gerard E."/>
            <person name="Loussert C."/>
            <person name="Novelo E."/>
            <person name="Zivanovic Y."/>
            <person name="Lopez-Garcia P."/>
        </authorList>
    </citation>
    <scope>NUCLEOTIDE SEQUENCE [LARGE SCALE GENOMIC DNA]</scope>
    <source>
        <strain evidence="6 7">D10</strain>
    </source>
</reference>
<evidence type="ECO:0000313" key="7">
    <source>
        <dbReference type="Proteomes" id="UP000180235"/>
    </source>
</evidence>
<dbReference type="InterPro" id="IPR039420">
    <property type="entry name" value="WalR-like"/>
</dbReference>
<dbReference type="GO" id="GO:0032993">
    <property type="term" value="C:protein-DNA complex"/>
    <property type="evidence" value="ECO:0007669"/>
    <property type="project" value="TreeGrafter"/>
</dbReference>
<feature type="DNA-binding region" description="OmpR/PhoB-type" evidence="3">
    <location>
        <begin position="119"/>
        <end position="211"/>
    </location>
</feature>
<dbReference type="PANTHER" id="PTHR48111">
    <property type="entry name" value="REGULATOR OF RPOS"/>
    <property type="match status" value="1"/>
</dbReference>
<dbReference type="InterPro" id="IPR001789">
    <property type="entry name" value="Sig_transdc_resp-reg_receiver"/>
</dbReference>
<dbReference type="PROSITE" id="PS50110">
    <property type="entry name" value="RESPONSE_REGULATORY"/>
    <property type="match status" value="1"/>
</dbReference>
<proteinExistence type="predicted"/>
<evidence type="ECO:0000259" key="4">
    <source>
        <dbReference type="PROSITE" id="PS50110"/>
    </source>
</evidence>
<feature type="domain" description="OmpR/PhoB-type" evidence="5">
    <location>
        <begin position="119"/>
        <end position="211"/>
    </location>
</feature>
<dbReference type="KEGG" id="glt:GlitD10_1171"/>
<evidence type="ECO:0000256" key="1">
    <source>
        <dbReference type="ARBA" id="ARBA00023125"/>
    </source>
</evidence>
<sequence>MLLIPNQQLRLLLGWHLQQAGYRVTLLGELAQGYTVTGVGVLLVLDLDWPQTWDEGLQLAVWFSRQPLGLMLMISARNQETDIVAGLQAGADDYLVKPFGLAQFVARVQALARRWQKGQTVLQSGALTLDLLARRGFCQGQELPLTPHEFHLLALLTQAQGEVVSRQMLQEQVWGATAGRTLDTHILGLRKKLPPALQITTVHRLGYRLVVTPATRRC</sequence>
<dbReference type="Gene3D" id="6.10.250.690">
    <property type="match status" value="1"/>
</dbReference>
<dbReference type="STRING" id="1188229.GlitD10_1171"/>
<dbReference type="GO" id="GO:0000976">
    <property type="term" value="F:transcription cis-regulatory region binding"/>
    <property type="evidence" value="ECO:0007669"/>
    <property type="project" value="TreeGrafter"/>
</dbReference>
<keyword evidence="7" id="KW-1185">Reference proteome</keyword>
<evidence type="ECO:0000256" key="2">
    <source>
        <dbReference type="PROSITE-ProRule" id="PRU00169"/>
    </source>
</evidence>
<evidence type="ECO:0000259" key="5">
    <source>
        <dbReference type="PROSITE" id="PS51755"/>
    </source>
</evidence>
<dbReference type="RefSeq" id="WP_216634871.1">
    <property type="nucleotide sequence ID" value="NZ_CP017675.1"/>
</dbReference>
<dbReference type="EMBL" id="CP017675">
    <property type="protein sequence ID" value="APB33491.1"/>
    <property type="molecule type" value="Genomic_DNA"/>
</dbReference>
<dbReference type="GO" id="GO:0006355">
    <property type="term" value="P:regulation of DNA-templated transcription"/>
    <property type="evidence" value="ECO:0007669"/>
    <property type="project" value="InterPro"/>
</dbReference>
<feature type="modified residue" description="4-aspartylphosphate" evidence="2">
    <location>
        <position position="46"/>
    </location>
</feature>
<feature type="domain" description="Response regulatory" evidence="4">
    <location>
        <begin position="1"/>
        <end position="112"/>
    </location>
</feature>
<evidence type="ECO:0000313" key="6">
    <source>
        <dbReference type="EMBL" id="APB33491.1"/>
    </source>
</evidence>
<protein>
    <submittedName>
        <fullName evidence="6">Winged helix family two component transcriptional regulator</fullName>
    </submittedName>
</protein>
<accession>A0A1J0AC37</accession>
<dbReference type="Pfam" id="PF00072">
    <property type="entry name" value="Response_reg"/>
    <property type="match status" value="1"/>
</dbReference>
<dbReference type="Proteomes" id="UP000180235">
    <property type="component" value="Chromosome"/>
</dbReference>
<dbReference type="Gene3D" id="1.10.10.10">
    <property type="entry name" value="Winged helix-like DNA-binding domain superfamily/Winged helix DNA-binding domain"/>
    <property type="match status" value="1"/>
</dbReference>
<dbReference type="SUPFAM" id="SSF52172">
    <property type="entry name" value="CheY-like"/>
    <property type="match status" value="1"/>
</dbReference>
<dbReference type="GO" id="GO:0000156">
    <property type="term" value="F:phosphorelay response regulator activity"/>
    <property type="evidence" value="ECO:0007669"/>
    <property type="project" value="TreeGrafter"/>
</dbReference>
<dbReference type="SMART" id="SM00448">
    <property type="entry name" value="REC"/>
    <property type="match status" value="1"/>
</dbReference>
<dbReference type="InterPro" id="IPR001867">
    <property type="entry name" value="OmpR/PhoB-type_DNA-bd"/>
</dbReference>
<organism evidence="6 7">
    <name type="scientific">Gloeomargarita lithophora Alchichica-D10</name>
    <dbReference type="NCBI Taxonomy" id="1188229"/>
    <lineage>
        <taxon>Bacteria</taxon>
        <taxon>Bacillati</taxon>
        <taxon>Cyanobacteriota</taxon>
        <taxon>Cyanophyceae</taxon>
        <taxon>Gloeomargaritales</taxon>
        <taxon>Gloeomargaritaceae</taxon>
        <taxon>Gloeomargarita</taxon>
    </lineage>
</organism>
<gene>
    <name evidence="6" type="ORF">GlitD10_1171</name>
</gene>
<dbReference type="SMART" id="SM00862">
    <property type="entry name" value="Trans_reg_C"/>
    <property type="match status" value="1"/>
</dbReference>